<evidence type="ECO:0000313" key="3">
    <source>
        <dbReference type="EMBL" id="KAJ5067654.1"/>
    </source>
</evidence>
<dbReference type="CDD" id="cd21037">
    <property type="entry name" value="MLKL_NTD"/>
    <property type="match status" value="1"/>
</dbReference>
<keyword evidence="4" id="KW-1185">Reference proteome</keyword>
<evidence type="ECO:0000256" key="1">
    <source>
        <dbReference type="ARBA" id="ARBA00022837"/>
    </source>
</evidence>
<keyword evidence="1" id="KW-0106">Calcium</keyword>
<dbReference type="Gene3D" id="1.10.238.10">
    <property type="entry name" value="EF-hand"/>
    <property type="match status" value="1"/>
</dbReference>
<dbReference type="Gene3D" id="3.40.50.880">
    <property type="match status" value="1"/>
</dbReference>
<gene>
    <name evidence="3" type="ORF">M0811_02842</name>
</gene>
<name>A0A9Q0L8C1_ANAIG</name>
<dbReference type="InterPro" id="IPR054000">
    <property type="entry name" value="MLKL_N"/>
</dbReference>
<dbReference type="Proteomes" id="UP001149090">
    <property type="component" value="Unassembled WGS sequence"/>
</dbReference>
<reference evidence="3" key="1">
    <citation type="submission" date="2022-10" db="EMBL/GenBank/DDBJ databases">
        <title>Novel sulphate-reducing endosymbionts in the free-living metamonad Anaeramoeba.</title>
        <authorList>
            <person name="Jerlstrom-Hultqvist J."/>
            <person name="Cepicka I."/>
            <person name="Gallot-Lavallee L."/>
            <person name="Salas-Leiva D."/>
            <person name="Curtis B.A."/>
            <person name="Zahonova K."/>
            <person name="Pipaliya S."/>
            <person name="Dacks J."/>
            <person name="Roger A.J."/>
        </authorList>
    </citation>
    <scope>NUCLEOTIDE SEQUENCE</scope>
    <source>
        <strain evidence="3">BMAN</strain>
    </source>
</reference>
<dbReference type="InterPro" id="IPR036537">
    <property type="entry name" value="Adaptor_Cbl_N_dom_sf"/>
</dbReference>
<dbReference type="Gene3D" id="1.20.930.20">
    <property type="entry name" value="Adaptor protein Cbl, N-terminal domain"/>
    <property type="match status" value="1"/>
</dbReference>
<accession>A0A9Q0L8C1</accession>
<protein>
    <submittedName>
        <fullName evidence="3">T9ss type a sorting domain-containing protein</fullName>
    </submittedName>
</protein>
<dbReference type="InterPro" id="IPR002048">
    <property type="entry name" value="EF_hand_dom"/>
</dbReference>
<feature type="domain" description="EF-hand" evidence="2">
    <location>
        <begin position="238"/>
        <end position="273"/>
    </location>
</feature>
<evidence type="ECO:0000313" key="4">
    <source>
        <dbReference type="Proteomes" id="UP001149090"/>
    </source>
</evidence>
<proteinExistence type="predicted"/>
<dbReference type="GO" id="GO:0007166">
    <property type="term" value="P:cell surface receptor signaling pathway"/>
    <property type="evidence" value="ECO:0007669"/>
    <property type="project" value="InterPro"/>
</dbReference>
<dbReference type="EMBL" id="JAPDFW010000125">
    <property type="protein sequence ID" value="KAJ5067654.1"/>
    <property type="molecule type" value="Genomic_DNA"/>
</dbReference>
<sequence length="1132" mass="128282">MAGAVVNGIFKTIMVVKGMFDTYKANEKEKKRVLDRLTQLTKPIEFLQENTEQAKKKFATLKRLQAALDAYQSFLQSQVKKKKFSSFLSSSKIRKKFEELEKNMDQCVNDLGFELNVHTNVKVTEAVENIKNVNENVIETHDEIKEMKMMLMQFMIHSQQEWSNPSENFYIPKNEKFQKKKKSKFKEKDKYTPKFFIDKFGLDKKSAQILFNIFDIGRKGSMSRQEFQQRREIIEKGSVQDKASFVFKSWDLDKNGFLDIDEVKFALENAYTLLASFSFSQNYGSLGDYIDSLDKAKKKQFKNEFKSKVKDTMKRNEVEKYIYIMFEQAIKNEDDEISLEEFVKYCEKPNNATFTFLNALSETMNSFLEDSPDEFMRGVPEKLETQKKDLFLKKKRSFIQKEKLKRQETDEYDKFLPLPFPPMSTSINFSNYQSGLKSSQSQDFKSQFGDSRGVKEYYYPNILLLASDDREEYLSDVENSIKSNGKCVVTRIDGSSYIPELDELLNFNIIFLYADYDWLDNKELSENLKNYIESGGKLIICSAFALSSDFPNKDIIGSILNYIPLSKGSLTRSESAKIDSKFKHKILEGVNYFDGGNASFRIKTSNVNGGEILVKWDDGTPLITQKTVLGQGGKNGNVIVLNMFPCSTNTLSSGWDSKSNGQRLISNTIYHLFYSPKTDYILPQPRKIPNVLVVASDDREMFLSDIKSSIQTNGTCNITIFNGVTSTPSIQELNKYDVVFLYSDYDWADHRILSNNLKAFVEGGGKIVMCSAFTLSSEHPNKDLVGNFISLVPFSKGPISLDGPAYLDKTYKHKILEGVKYFDGGRASFRIKNHEINGGEIIARWNDGYPLIVQKQIPGYQDKDGLIMVLNMFPCSTDALEIGWNSESDGGALIANSIEYAFEYQPHPSFKETGFSRANILILASDDRDVFLSDVKSSIQTNGNCIVTTFNARTSTPIVQDLKIYDVVFLYSDFDWADNLSISNNLKTFIESGGKLVMCSAFTLSNEFLNKDLVGEFTSMIPLSKGTVSIDGPVYLDKNDHPILEGVNSFDGGNAPFRIKTNEVNGGEILAKWSDGTPLITKKVIRGYQGKSGMIMVLNMFPCSDNVLGSGGWNSQTDGGKLISNAIKHAFF</sequence>
<organism evidence="3 4">
    <name type="scientific">Anaeramoeba ignava</name>
    <name type="common">Anaerobic marine amoeba</name>
    <dbReference type="NCBI Taxonomy" id="1746090"/>
    <lineage>
        <taxon>Eukaryota</taxon>
        <taxon>Metamonada</taxon>
        <taxon>Anaeramoebidae</taxon>
        <taxon>Anaeramoeba</taxon>
    </lineage>
</organism>
<dbReference type="AlphaFoldDB" id="A0A9Q0L8C1"/>
<dbReference type="InterPro" id="IPR029062">
    <property type="entry name" value="Class_I_gatase-like"/>
</dbReference>
<dbReference type="Pfam" id="PF22215">
    <property type="entry name" value="MLKL_N"/>
    <property type="match status" value="1"/>
</dbReference>
<comment type="caution">
    <text evidence="3">The sequence shown here is derived from an EMBL/GenBank/DDBJ whole genome shotgun (WGS) entry which is preliminary data.</text>
</comment>
<dbReference type="PROSITE" id="PS00018">
    <property type="entry name" value="EF_HAND_1"/>
    <property type="match status" value="1"/>
</dbReference>
<dbReference type="PROSITE" id="PS50222">
    <property type="entry name" value="EF_HAND_2"/>
    <property type="match status" value="1"/>
</dbReference>
<dbReference type="OrthoDB" id="191686at2759"/>
<dbReference type="InterPro" id="IPR059179">
    <property type="entry name" value="MLKL-like_MCAfunc"/>
</dbReference>
<dbReference type="SUPFAM" id="SSF47473">
    <property type="entry name" value="EF-hand"/>
    <property type="match status" value="1"/>
</dbReference>
<dbReference type="SUPFAM" id="SSF52317">
    <property type="entry name" value="Class I glutamine amidotransferase-like"/>
    <property type="match status" value="2"/>
</dbReference>
<dbReference type="InterPro" id="IPR018247">
    <property type="entry name" value="EF_Hand_1_Ca_BS"/>
</dbReference>
<evidence type="ECO:0000259" key="2">
    <source>
        <dbReference type="PROSITE" id="PS50222"/>
    </source>
</evidence>
<dbReference type="GO" id="GO:0005509">
    <property type="term" value="F:calcium ion binding"/>
    <property type="evidence" value="ECO:0007669"/>
    <property type="project" value="InterPro"/>
</dbReference>
<dbReference type="InterPro" id="IPR011992">
    <property type="entry name" value="EF-hand-dom_pair"/>
</dbReference>